<organism evidence="2 3">
    <name type="scientific">Mycena alexandri</name>
    <dbReference type="NCBI Taxonomy" id="1745969"/>
    <lineage>
        <taxon>Eukaryota</taxon>
        <taxon>Fungi</taxon>
        <taxon>Dikarya</taxon>
        <taxon>Basidiomycota</taxon>
        <taxon>Agaricomycotina</taxon>
        <taxon>Agaricomycetes</taxon>
        <taxon>Agaricomycetidae</taxon>
        <taxon>Agaricales</taxon>
        <taxon>Marasmiineae</taxon>
        <taxon>Mycenaceae</taxon>
        <taxon>Mycena</taxon>
    </lineage>
</organism>
<evidence type="ECO:0000313" key="2">
    <source>
        <dbReference type="EMBL" id="KAJ7020729.1"/>
    </source>
</evidence>
<feature type="transmembrane region" description="Helical" evidence="1">
    <location>
        <begin position="74"/>
        <end position="91"/>
    </location>
</feature>
<keyword evidence="1" id="KW-0472">Membrane</keyword>
<keyword evidence="1" id="KW-1133">Transmembrane helix</keyword>
<sequence length="588" mass="63950">MEKLLTYRRTSLWLLAVYLPTLIVPWVLPCVLDVRPLNAPSYNDQSGSIPPSGIYTILIVVALVRVLNSISGVLVVPVVGAILAQAAVVFTQRRKPKQELNLVQLFALADRGWGSIPTLWRARATGASSSFLWAAAWMTVISSLQQPIQSALLSFQGILVMSCVDLPVSGRCTTELPVTTAYDAEPGAISLLPHNLIVADVASSIVAVTNLDQQPNLWVDNPYARVDQNIDAFVNQPARGMFFWYAPAGSHPKDTYFVSALQNGTTTGVLRQHAIRMNSSASCESIPRTSFPALCGGARPVEAAFKNEFIDLRAACLGKPGPNLTSYAATNFTTKCTAGSSRGYFELGNYFNGFAYGPLLQEWPAPEVIASDFNNYLTMFDGSRPTVEDPPSDDLTLNLETIFVADPFGTESFNVSAPLITAASALFGNNSFLNIAGPQNNLTAAQVLNLMCKHGNIPFSLPLDIARSPDFKDYCFESEIVFNSQRTEDTDAAVAQVIGLWFFNRFDYTSNAEYVLDMSMYFVNRAMLNKAVLLGQPFNNHPLYTSGGLELVKPVKTLAATIIVSVLIAMQLVGLAIPSDISIPYLRG</sequence>
<keyword evidence="1" id="KW-0812">Transmembrane</keyword>
<dbReference type="EMBL" id="JARJCM010000253">
    <property type="protein sequence ID" value="KAJ7020729.1"/>
    <property type="molecule type" value="Genomic_DNA"/>
</dbReference>
<proteinExistence type="predicted"/>
<feature type="transmembrane region" description="Helical" evidence="1">
    <location>
        <begin position="48"/>
        <end position="67"/>
    </location>
</feature>
<accession>A0AAD6S4L0</accession>
<protein>
    <submittedName>
        <fullName evidence="2">Uncharacterized protein</fullName>
    </submittedName>
</protein>
<feature type="transmembrane region" description="Helical" evidence="1">
    <location>
        <begin position="12"/>
        <end position="28"/>
    </location>
</feature>
<evidence type="ECO:0000256" key="1">
    <source>
        <dbReference type="SAM" id="Phobius"/>
    </source>
</evidence>
<comment type="caution">
    <text evidence="2">The sequence shown here is derived from an EMBL/GenBank/DDBJ whole genome shotgun (WGS) entry which is preliminary data.</text>
</comment>
<dbReference type="AlphaFoldDB" id="A0AAD6S4L0"/>
<reference evidence="2" key="1">
    <citation type="submission" date="2023-03" db="EMBL/GenBank/DDBJ databases">
        <title>Massive genome expansion in bonnet fungi (Mycena s.s.) driven by repeated elements and novel gene families across ecological guilds.</title>
        <authorList>
            <consortium name="Lawrence Berkeley National Laboratory"/>
            <person name="Harder C.B."/>
            <person name="Miyauchi S."/>
            <person name="Viragh M."/>
            <person name="Kuo A."/>
            <person name="Thoen E."/>
            <person name="Andreopoulos B."/>
            <person name="Lu D."/>
            <person name="Skrede I."/>
            <person name="Drula E."/>
            <person name="Henrissat B."/>
            <person name="Morin E."/>
            <person name="Kohler A."/>
            <person name="Barry K."/>
            <person name="LaButti K."/>
            <person name="Morin E."/>
            <person name="Salamov A."/>
            <person name="Lipzen A."/>
            <person name="Mereny Z."/>
            <person name="Hegedus B."/>
            <person name="Baldrian P."/>
            <person name="Stursova M."/>
            <person name="Weitz H."/>
            <person name="Taylor A."/>
            <person name="Grigoriev I.V."/>
            <person name="Nagy L.G."/>
            <person name="Martin F."/>
            <person name="Kauserud H."/>
        </authorList>
    </citation>
    <scope>NUCLEOTIDE SEQUENCE</scope>
    <source>
        <strain evidence="2">CBHHK200</strain>
    </source>
</reference>
<name>A0AAD6S4L0_9AGAR</name>
<dbReference type="Proteomes" id="UP001218188">
    <property type="component" value="Unassembled WGS sequence"/>
</dbReference>
<gene>
    <name evidence="2" type="ORF">C8F04DRAFT_1274646</name>
</gene>
<evidence type="ECO:0000313" key="3">
    <source>
        <dbReference type="Proteomes" id="UP001218188"/>
    </source>
</evidence>
<keyword evidence="3" id="KW-1185">Reference proteome</keyword>